<gene>
    <name evidence="2" type="ORF">NCTC11557_02358</name>
    <name evidence="1" type="ORF">NCTC11564_00100</name>
</gene>
<dbReference type="RefSeq" id="WP_003059594.1">
    <property type="nucleotide sequence ID" value="NZ_AP023394.1"/>
</dbReference>
<reference evidence="2 4" key="2">
    <citation type="submission" date="2019-05" db="EMBL/GenBank/DDBJ databases">
        <authorList>
            <consortium name="Pathogen Informatics"/>
        </authorList>
    </citation>
    <scope>NUCLEOTIDE SEQUENCE [LARGE SCALE GENOMIC DNA]</scope>
    <source>
        <strain evidence="2 4">NCTC11557</strain>
    </source>
</reference>
<dbReference type="EMBL" id="UHFO01000001">
    <property type="protein sequence ID" value="SUN61378.1"/>
    <property type="molecule type" value="Genomic_DNA"/>
</dbReference>
<protein>
    <submittedName>
        <fullName evidence="1">Uncharacterized protein</fullName>
    </submittedName>
</protein>
<comment type="caution">
    <text evidence="1">The sequence shown here is derived from an EMBL/GenBank/DDBJ whole genome shotgun (WGS) entry which is preliminary data.</text>
</comment>
<dbReference type="Proteomes" id="UP000339049">
    <property type="component" value="Unassembled WGS sequence"/>
</dbReference>
<accession>A0A9X8T1T4</accession>
<dbReference type="AlphaFoldDB" id="A0A9X8T1T4"/>
<name>A0A9X8T1T4_STREQ</name>
<evidence type="ECO:0000313" key="1">
    <source>
        <dbReference type="EMBL" id="SUN61378.1"/>
    </source>
</evidence>
<evidence type="ECO:0000313" key="4">
    <source>
        <dbReference type="Proteomes" id="UP000339049"/>
    </source>
</evidence>
<organism evidence="1 3">
    <name type="scientific">Streptococcus dysgalactiae subsp. equisimilis</name>
    <name type="common">Streptococcus equisimilis</name>
    <dbReference type="NCBI Taxonomy" id="119602"/>
    <lineage>
        <taxon>Bacteria</taxon>
        <taxon>Bacillati</taxon>
        <taxon>Bacillota</taxon>
        <taxon>Bacilli</taxon>
        <taxon>Lactobacillales</taxon>
        <taxon>Streptococcaceae</taxon>
        <taxon>Streptococcus</taxon>
    </lineage>
</organism>
<proteinExistence type="predicted"/>
<sequence>MTKRQLRWLLLVIFGLIVLVFWWHSRAVTPDKPHPSALSAHQTIVFPKETNGLPGQAQLKSGQLVEKDGKQYRTLSASLPQQSGKIYFYCQVSEIGDKKGIKKLLAAGYQAGKNHVFDGQLQFYLPEENRIHFTVSGRVFSQTKLKKVTAQSKPTDEVGVYEIQVVAKNALIDSLLDHQDLVY</sequence>
<dbReference type="EMBL" id="CABEIY010000008">
    <property type="protein sequence ID" value="VTT27366.1"/>
    <property type="molecule type" value="Genomic_DNA"/>
</dbReference>
<dbReference type="Proteomes" id="UP000254559">
    <property type="component" value="Unassembled WGS sequence"/>
</dbReference>
<reference evidence="1 3" key="1">
    <citation type="submission" date="2018-06" db="EMBL/GenBank/DDBJ databases">
        <authorList>
            <consortium name="Pathogen Informatics"/>
            <person name="Doyle S."/>
        </authorList>
    </citation>
    <scope>NUCLEOTIDE SEQUENCE [LARGE SCALE GENOMIC DNA]</scope>
    <source>
        <strain evidence="1 3">NCTC11564</strain>
    </source>
</reference>
<evidence type="ECO:0000313" key="3">
    <source>
        <dbReference type="Proteomes" id="UP000254559"/>
    </source>
</evidence>
<evidence type="ECO:0000313" key="2">
    <source>
        <dbReference type="EMBL" id="VTT27366.1"/>
    </source>
</evidence>